<keyword evidence="1" id="KW-0732">Signal</keyword>
<feature type="chain" id="PRO_5024832848" description="Lipoprotein" evidence="1">
    <location>
        <begin position="22"/>
        <end position="215"/>
    </location>
</feature>
<reference evidence="2" key="1">
    <citation type="journal article" date="2020" name="J. ISSAAS">
        <title>Lactobacilli and other gastrointestinal microbiota of Peromyscus leucopus, reservoir host for agents of Lyme disease and other zoonoses in North America.</title>
        <authorList>
            <person name="Milovic A."/>
            <person name="Bassam K."/>
            <person name="Shao H."/>
            <person name="Chatzistamou I."/>
            <person name="Tufts D.M."/>
            <person name="Diuk-Wasser M."/>
            <person name="Barbour A.G."/>
        </authorList>
    </citation>
    <scope>NUCLEOTIDE SEQUENCE</scope>
    <source>
        <strain evidence="2">LL40</strain>
    </source>
</reference>
<protein>
    <recommendedName>
        <fullName evidence="3">Lipoprotein</fullName>
    </recommendedName>
</protein>
<dbReference type="PROSITE" id="PS51257">
    <property type="entry name" value="PROKAR_LIPOPROTEIN"/>
    <property type="match status" value="1"/>
</dbReference>
<name>A0A650EPX6_9FIRM</name>
<proteinExistence type="predicted"/>
<gene>
    <name evidence="2" type="ORF">Firmicute1046_0600</name>
</gene>
<evidence type="ECO:0008006" key="3">
    <source>
        <dbReference type="Google" id="ProtNLM"/>
    </source>
</evidence>
<feature type="signal peptide" evidence="1">
    <location>
        <begin position="1"/>
        <end position="21"/>
    </location>
</feature>
<organism evidence="2">
    <name type="scientific">uncultured Bacillota bacterium</name>
    <dbReference type="NCBI Taxonomy" id="344338"/>
    <lineage>
        <taxon>Bacteria</taxon>
        <taxon>Bacillati</taxon>
        <taxon>Bacillota</taxon>
        <taxon>environmental samples</taxon>
    </lineage>
</organism>
<accession>A0A650EPX6</accession>
<evidence type="ECO:0000256" key="1">
    <source>
        <dbReference type="SAM" id="SignalP"/>
    </source>
</evidence>
<evidence type="ECO:0000313" key="2">
    <source>
        <dbReference type="EMBL" id="QGT50984.1"/>
    </source>
</evidence>
<dbReference type="EMBL" id="MN577573">
    <property type="protein sequence ID" value="QGT50984.1"/>
    <property type="molecule type" value="Genomic_DNA"/>
</dbReference>
<sequence>MKKIIALVLAVGMCFSLCSCGDGNNQVVGKWKSLTNLEDYDFFVLNEFKKDGTGISTNAQEFRWVKNDDEVAVSIGTGLDSVAVEYKILNFDGIPCLEQRGEYYIPANKFESNAPKVKAAIAKQVEEIPANEVSQAPPEDGNFSGNGELRRYTGKVLTVESDSLKIDTGGVSLEAKHILPEEIKKIKPDDTVTVVGVLRGLNKQFELYCSFIVED</sequence>
<dbReference type="AlphaFoldDB" id="A0A650EPX6"/>